<evidence type="ECO:0000313" key="2">
    <source>
        <dbReference type="Proteomes" id="UP001530400"/>
    </source>
</evidence>
<dbReference type="Gene3D" id="2.60.120.620">
    <property type="entry name" value="q2cbj1_9rhob like domain"/>
    <property type="match status" value="1"/>
</dbReference>
<protein>
    <recommendedName>
        <fullName evidence="3">Phytanoyl-CoA dioxygenase</fullName>
    </recommendedName>
</protein>
<dbReference type="PANTHER" id="PTHR37563">
    <property type="entry name" value="PHYTANOYL-COA DIOXYGENASE FAMILY PROTEIN (AFU_ORTHOLOGUE AFUA_2G03330)"/>
    <property type="match status" value="1"/>
</dbReference>
<accession>A0ABD3QVX1</accession>
<evidence type="ECO:0008006" key="3">
    <source>
        <dbReference type="Google" id="ProtNLM"/>
    </source>
</evidence>
<dbReference type="InterPro" id="IPR051961">
    <property type="entry name" value="Fungal_Metabolite_Diox"/>
</dbReference>
<dbReference type="Pfam" id="PF05721">
    <property type="entry name" value="PhyH"/>
    <property type="match status" value="1"/>
</dbReference>
<sequence length="385" mass="41893">MCFALVYFLPSSSSFAPPLASRADTAITASLSAADLLYQDQQDALLRRALHEQAIIQSHAKNGVLESLVAPKVKAVANAGTGFASASSKSSDVRIAQQRAKMVNKDGVLRIDSVLSTETCDALRNYVLDQQKIAQKATDANADLSMIYYGVENRRKGRCDLQLSLLRGGFERDCNGGDCNEQGSILADSLNQLLGERGTLRHLYEQLVTTSGEFYELAAVITDPGSNRQTIHPDLPWKPVAPLYVIFLALQDVTVEMGPTCFLTGSQSEKINELFNCGNTSQKDDVLTKSTARLSTLKQGDCVLFDARILHCGNANESSETRALFNFSFRNPAVTGDLGYKGSIRPGYEGKMTLKDVHDASVAYEGGDMDPFAKYGNGMKKASRY</sequence>
<dbReference type="InterPro" id="IPR008775">
    <property type="entry name" value="Phytyl_CoA_dOase-like"/>
</dbReference>
<evidence type="ECO:0000313" key="1">
    <source>
        <dbReference type="EMBL" id="KAL3804588.1"/>
    </source>
</evidence>
<dbReference type="EMBL" id="JALLPJ020000037">
    <property type="protein sequence ID" value="KAL3804588.1"/>
    <property type="molecule type" value="Genomic_DNA"/>
</dbReference>
<dbReference type="PANTHER" id="PTHR37563:SF2">
    <property type="entry name" value="PHYTANOYL-COA DIOXYGENASE FAMILY PROTEIN (AFU_ORTHOLOGUE AFUA_2G03330)"/>
    <property type="match status" value="1"/>
</dbReference>
<comment type="caution">
    <text evidence="1">The sequence shown here is derived from an EMBL/GenBank/DDBJ whole genome shotgun (WGS) entry which is preliminary data.</text>
</comment>
<dbReference type="Proteomes" id="UP001530400">
    <property type="component" value="Unassembled WGS sequence"/>
</dbReference>
<dbReference type="SUPFAM" id="SSF51197">
    <property type="entry name" value="Clavaminate synthase-like"/>
    <property type="match status" value="1"/>
</dbReference>
<name>A0ABD3QVX1_9STRA</name>
<organism evidence="1 2">
    <name type="scientific">Cyclotella atomus</name>
    <dbReference type="NCBI Taxonomy" id="382360"/>
    <lineage>
        <taxon>Eukaryota</taxon>
        <taxon>Sar</taxon>
        <taxon>Stramenopiles</taxon>
        <taxon>Ochrophyta</taxon>
        <taxon>Bacillariophyta</taxon>
        <taxon>Coscinodiscophyceae</taxon>
        <taxon>Thalassiosirophycidae</taxon>
        <taxon>Stephanodiscales</taxon>
        <taxon>Stephanodiscaceae</taxon>
        <taxon>Cyclotella</taxon>
    </lineage>
</organism>
<keyword evidence="2" id="KW-1185">Reference proteome</keyword>
<dbReference type="AlphaFoldDB" id="A0ABD3QVX1"/>
<reference evidence="1 2" key="1">
    <citation type="submission" date="2024-10" db="EMBL/GenBank/DDBJ databases">
        <title>Updated reference genomes for cyclostephanoid diatoms.</title>
        <authorList>
            <person name="Roberts W.R."/>
            <person name="Alverson A.J."/>
        </authorList>
    </citation>
    <scope>NUCLEOTIDE SEQUENCE [LARGE SCALE GENOMIC DNA]</scope>
    <source>
        <strain evidence="1 2">AJA010-31</strain>
    </source>
</reference>
<gene>
    <name evidence="1" type="ORF">ACHAWO_012263</name>
</gene>
<proteinExistence type="predicted"/>